<dbReference type="OrthoDB" id="9804511at2"/>
<keyword evidence="2" id="KW-1185">Reference proteome</keyword>
<sequence>MHIILDATDVWLEADFLDRMVTIEGLEIVGGEVPDFAECAPDSYGLKGSNDGINWVNVEGSFHEQDTSGSGVRYYFEPREEPLSPIDYRLVSNPGSVYHSWTTASGSEVAYLLVRSQTPVPFSPVDGVNYESGTSYDHYEVIYEGTATSYFDNGLASDGTVYYYSLLSFDSHFRYSDIVAEKAIPEERQKHKYFRFHIDSIYGCTDPYYEPRAYTEELSLFLDGEWYQVIIDSEGRGSVAGKSISVRSSVGDLANSDAKALFDSSRSWISPPVFVENHCNANAPVFAEVQFSEPVALTGYRVRAGDYIDQRGYTLYEKYYGQPDKVHWEFSDDGEMWNAIIDSYLDDIIYQDTEVIW</sequence>
<name>A0A1Y6CXT5_9BACT</name>
<accession>A0A1Y6CXT5</accession>
<protein>
    <recommendedName>
        <fullName evidence="3">F5/8 type C domain-containing protein</fullName>
    </recommendedName>
</protein>
<dbReference type="RefSeq" id="WP_132326412.1">
    <property type="nucleotide sequence ID" value="NZ_FWZT01000051.1"/>
</dbReference>
<gene>
    <name evidence="1" type="ORF">SAMN06296036_1511</name>
</gene>
<evidence type="ECO:0000313" key="1">
    <source>
        <dbReference type="EMBL" id="SMF83953.1"/>
    </source>
</evidence>
<evidence type="ECO:0000313" key="2">
    <source>
        <dbReference type="Proteomes" id="UP000192907"/>
    </source>
</evidence>
<reference evidence="2" key="1">
    <citation type="submission" date="2017-04" db="EMBL/GenBank/DDBJ databases">
        <authorList>
            <person name="Varghese N."/>
            <person name="Submissions S."/>
        </authorList>
    </citation>
    <scope>NUCLEOTIDE SEQUENCE [LARGE SCALE GENOMIC DNA]</scope>
    <source>
        <strain evidence="2">RKEM611</strain>
    </source>
</reference>
<dbReference type="EMBL" id="FWZT01000051">
    <property type="protein sequence ID" value="SMF83953.1"/>
    <property type="molecule type" value="Genomic_DNA"/>
</dbReference>
<proteinExistence type="predicted"/>
<dbReference type="Proteomes" id="UP000192907">
    <property type="component" value="Unassembled WGS sequence"/>
</dbReference>
<dbReference type="AlphaFoldDB" id="A0A1Y6CXT5"/>
<evidence type="ECO:0008006" key="3">
    <source>
        <dbReference type="Google" id="ProtNLM"/>
    </source>
</evidence>
<organism evidence="1 2">
    <name type="scientific">Pseudobacteriovorax antillogorgiicola</name>
    <dbReference type="NCBI Taxonomy" id="1513793"/>
    <lineage>
        <taxon>Bacteria</taxon>
        <taxon>Pseudomonadati</taxon>
        <taxon>Bdellovibrionota</taxon>
        <taxon>Oligoflexia</taxon>
        <taxon>Oligoflexales</taxon>
        <taxon>Pseudobacteriovoracaceae</taxon>
        <taxon>Pseudobacteriovorax</taxon>
    </lineage>
</organism>